<keyword evidence="2" id="KW-1185">Reference proteome</keyword>
<dbReference type="EMBL" id="JARQWQ010000023">
    <property type="protein sequence ID" value="KAK2564212.1"/>
    <property type="molecule type" value="Genomic_DNA"/>
</dbReference>
<evidence type="ECO:0000313" key="1">
    <source>
        <dbReference type="EMBL" id="KAK2564212.1"/>
    </source>
</evidence>
<proteinExistence type="predicted"/>
<reference evidence="1" key="2">
    <citation type="journal article" date="2023" name="Science">
        <title>Genomic signatures of disease resistance in endangered staghorn corals.</title>
        <authorList>
            <person name="Vollmer S.V."/>
            <person name="Selwyn J.D."/>
            <person name="Despard B.A."/>
            <person name="Roesel C.L."/>
        </authorList>
    </citation>
    <scope>NUCLEOTIDE SEQUENCE</scope>
    <source>
        <strain evidence="1">K2</strain>
    </source>
</reference>
<protein>
    <submittedName>
        <fullName evidence="1">Uncharacterized protein</fullName>
    </submittedName>
</protein>
<name>A0AAD9V7U2_ACRCE</name>
<dbReference type="Proteomes" id="UP001249851">
    <property type="component" value="Unassembled WGS sequence"/>
</dbReference>
<reference evidence="1" key="1">
    <citation type="journal article" date="2023" name="G3 (Bethesda)">
        <title>Whole genome assembly and annotation of the endangered Caribbean coral Acropora cervicornis.</title>
        <authorList>
            <person name="Selwyn J.D."/>
            <person name="Vollmer S.V."/>
        </authorList>
    </citation>
    <scope>NUCLEOTIDE SEQUENCE</scope>
    <source>
        <strain evidence="1">K2</strain>
    </source>
</reference>
<dbReference type="AlphaFoldDB" id="A0AAD9V7U2"/>
<comment type="caution">
    <text evidence="1">The sequence shown here is derived from an EMBL/GenBank/DDBJ whole genome shotgun (WGS) entry which is preliminary data.</text>
</comment>
<gene>
    <name evidence="1" type="ORF">P5673_012458</name>
</gene>
<organism evidence="1 2">
    <name type="scientific">Acropora cervicornis</name>
    <name type="common">Staghorn coral</name>
    <dbReference type="NCBI Taxonomy" id="6130"/>
    <lineage>
        <taxon>Eukaryota</taxon>
        <taxon>Metazoa</taxon>
        <taxon>Cnidaria</taxon>
        <taxon>Anthozoa</taxon>
        <taxon>Hexacorallia</taxon>
        <taxon>Scleractinia</taxon>
        <taxon>Astrocoeniina</taxon>
        <taxon>Acroporidae</taxon>
        <taxon>Acropora</taxon>
    </lineage>
</organism>
<accession>A0AAD9V7U2</accession>
<evidence type="ECO:0000313" key="2">
    <source>
        <dbReference type="Proteomes" id="UP001249851"/>
    </source>
</evidence>
<sequence length="90" mass="9769">MSCCASSGDQFPPEVTVAIQHPHPIREASVVIVTCESPWLIRLYAVGRSLRMTANGFGISLKTASAAVRQVSQAISNYLGPKYLHLPEDE</sequence>